<protein>
    <submittedName>
        <fullName evidence="1">Uncharacterized protein</fullName>
    </submittedName>
</protein>
<dbReference type="EMBL" id="CM046107">
    <property type="protein sequence ID" value="KAI8432495.1"/>
    <property type="molecule type" value="Genomic_DNA"/>
</dbReference>
<accession>A0ACC0K7X4</accession>
<name>A0ACC0K7X4_CHOFU</name>
<dbReference type="Proteomes" id="UP001064048">
    <property type="component" value="Chromosome 7"/>
</dbReference>
<evidence type="ECO:0000313" key="2">
    <source>
        <dbReference type="Proteomes" id="UP001064048"/>
    </source>
</evidence>
<evidence type="ECO:0000313" key="1">
    <source>
        <dbReference type="EMBL" id="KAI8432495.1"/>
    </source>
</evidence>
<organism evidence="1 2">
    <name type="scientific">Choristoneura fumiferana</name>
    <name type="common">Spruce budworm moth</name>
    <name type="synonym">Archips fumiferana</name>
    <dbReference type="NCBI Taxonomy" id="7141"/>
    <lineage>
        <taxon>Eukaryota</taxon>
        <taxon>Metazoa</taxon>
        <taxon>Ecdysozoa</taxon>
        <taxon>Arthropoda</taxon>
        <taxon>Hexapoda</taxon>
        <taxon>Insecta</taxon>
        <taxon>Pterygota</taxon>
        <taxon>Neoptera</taxon>
        <taxon>Endopterygota</taxon>
        <taxon>Lepidoptera</taxon>
        <taxon>Glossata</taxon>
        <taxon>Ditrysia</taxon>
        <taxon>Tortricoidea</taxon>
        <taxon>Tortricidae</taxon>
        <taxon>Tortricinae</taxon>
        <taxon>Choristoneura</taxon>
    </lineage>
</organism>
<gene>
    <name evidence="1" type="ORF">MSG28_004876</name>
</gene>
<sequence length="226" mass="24009">MCCSVGIERTSGQAAPAYAAAATVERPPRGGPRPRPRACCALLRLRLRLEPARGTSRPTTTYQVSTYISFNSTSVATRVRTARRWPAGGGGRLREAPSSAARRAATAAEVAEPSNIATSVVAIVNNEVRAGRRDPPVPLELKIHIQRRCNPPCPTQHVRRRRACAAGRRAAGGRRAGAGRGARRSLTDISGSGGGAAMRPTPARSSQPAPAASPRPARRRPPRRRP</sequence>
<reference evidence="1 2" key="1">
    <citation type="journal article" date="2022" name="Genome Biol. Evol.">
        <title>The Spruce Budworm Genome: Reconstructing the Evolutionary History of Antifreeze Proteins.</title>
        <authorList>
            <person name="Beliveau C."/>
            <person name="Gagne P."/>
            <person name="Picq S."/>
            <person name="Vernygora O."/>
            <person name="Keeling C.I."/>
            <person name="Pinkney K."/>
            <person name="Doucet D."/>
            <person name="Wen F."/>
            <person name="Johnston J.S."/>
            <person name="Maaroufi H."/>
            <person name="Boyle B."/>
            <person name="Laroche J."/>
            <person name="Dewar K."/>
            <person name="Juretic N."/>
            <person name="Blackburn G."/>
            <person name="Nisole A."/>
            <person name="Brunet B."/>
            <person name="Brandao M."/>
            <person name="Lumley L."/>
            <person name="Duan J."/>
            <person name="Quan G."/>
            <person name="Lucarotti C.J."/>
            <person name="Roe A.D."/>
            <person name="Sperling F.A.H."/>
            <person name="Levesque R.C."/>
            <person name="Cusson M."/>
        </authorList>
    </citation>
    <scope>NUCLEOTIDE SEQUENCE [LARGE SCALE GENOMIC DNA]</scope>
    <source>
        <strain evidence="1">Glfc:IPQL:Cfum</strain>
    </source>
</reference>
<comment type="caution">
    <text evidence="1">The sequence shown here is derived from an EMBL/GenBank/DDBJ whole genome shotgun (WGS) entry which is preliminary data.</text>
</comment>
<keyword evidence="2" id="KW-1185">Reference proteome</keyword>
<proteinExistence type="predicted"/>